<keyword evidence="3 5" id="KW-1133">Transmembrane helix</keyword>
<dbReference type="AlphaFoldDB" id="A0AA45WJJ1"/>
<dbReference type="GO" id="GO:0009306">
    <property type="term" value="P:protein secretion"/>
    <property type="evidence" value="ECO:0007669"/>
    <property type="project" value="InterPro"/>
</dbReference>
<dbReference type="EMBL" id="FXTX01000002">
    <property type="protein sequence ID" value="SMP03500.1"/>
    <property type="molecule type" value="Genomic_DNA"/>
</dbReference>
<evidence type="ECO:0000259" key="6">
    <source>
        <dbReference type="Pfam" id="PF04357"/>
    </source>
</evidence>
<evidence type="ECO:0000256" key="1">
    <source>
        <dbReference type="ARBA" id="ARBA00004167"/>
    </source>
</evidence>
<evidence type="ECO:0000256" key="3">
    <source>
        <dbReference type="ARBA" id="ARBA00022989"/>
    </source>
</evidence>
<keyword evidence="8" id="KW-1185">Reference proteome</keyword>
<evidence type="ECO:0000256" key="4">
    <source>
        <dbReference type="ARBA" id="ARBA00023136"/>
    </source>
</evidence>
<dbReference type="RefSeq" id="WP_265133372.1">
    <property type="nucleotide sequence ID" value="NZ_FXTX01000002.1"/>
</dbReference>
<dbReference type="InterPro" id="IPR007452">
    <property type="entry name" value="TamB_C"/>
</dbReference>
<evidence type="ECO:0000313" key="8">
    <source>
        <dbReference type="Proteomes" id="UP001157947"/>
    </source>
</evidence>
<accession>A0AA45WJJ1</accession>
<protein>
    <submittedName>
        <fullName evidence="7">Autotransporter translocation and assembly factor TamB</fullName>
    </submittedName>
</protein>
<feature type="domain" description="Translocation and assembly module TamB C-terminal" evidence="6">
    <location>
        <begin position="926"/>
        <end position="1234"/>
    </location>
</feature>
<evidence type="ECO:0000256" key="2">
    <source>
        <dbReference type="ARBA" id="ARBA00022692"/>
    </source>
</evidence>
<feature type="transmembrane region" description="Helical" evidence="5">
    <location>
        <begin position="12"/>
        <end position="38"/>
    </location>
</feature>
<evidence type="ECO:0000256" key="5">
    <source>
        <dbReference type="SAM" id="Phobius"/>
    </source>
</evidence>
<evidence type="ECO:0000313" key="7">
    <source>
        <dbReference type="EMBL" id="SMP03500.1"/>
    </source>
</evidence>
<comment type="caution">
    <text evidence="7">The sequence shown here is derived from an EMBL/GenBank/DDBJ whole genome shotgun (WGS) entry which is preliminary data.</text>
</comment>
<dbReference type="GO" id="GO:0005886">
    <property type="term" value="C:plasma membrane"/>
    <property type="evidence" value="ECO:0007669"/>
    <property type="project" value="InterPro"/>
</dbReference>
<name>A0AA45WJJ1_9AQUI</name>
<reference evidence="7" key="1">
    <citation type="submission" date="2017-05" db="EMBL/GenBank/DDBJ databases">
        <authorList>
            <person name="Varghese N."/>
            <person name="Submissions S."/>
        </authorList>
    </citation>
    <scope>NUCLEOTIDE SEQUENCE</scope>
    <source>
        <strain evidence="7">DSM 18763</strain>
    </source>
</reference>
<dbReference type="Proteomes" id="UP001157947">
    <property type="component" value="Unassembled WGS sequence"/>
</dbReference>
<gene>
    <name evidence="7" type="ORF">SAMN06264868_102137</name>
</gene>
<comment type="subcellular location">
    <subcellularLocation>
        <location evidence="1">Membrane</location>
        <topology evidence="1">Single-pass membrane protein</topology>
    </subcellularLocation>
</comment>
<keyword evidence="2 5" id="KW-0812">Transmembrane</keyword>
<organism evidence="7 8">
    <name type="scientific">Venenivibrio stagnispumantis</name>
    <dbReference type="NCBI Taxonomy" id="407998"/>
    <lineage>
        <taxon>Bacteria</taxon>
        <taxon>Pseudomonadati</taxon>
        <taxon>Aquificota</taxon>
        <taxon>Aquificia</taxon>
        <taxon>Aquificales</taxon>
        <taxon>Hydrogenothermaceae</taxon>
        <taxon>Venenivibrio</taxon>
    </lineage>
</organism>
<sequence>MKKFKLKNFINRLLNIFTEIFLSLSIILFFLLTILYIITNYKDILKFYGINIKDDCKINIHNISCSYISIKSKDLDINLKDIYIDFYWKNLFNKNHLADIKINQITGSYISIPTGEKTTEIPEIYYIYLLTNYSSVNIKNFNLDIKKDKDTINISAENIYNQKNKIFWNNFNVVFDKYKILAKKVDKTDFIIYPDKLKLNNLKSEISTDYGKIDGLINISLSDDTNLGLSGDLNSELLKIENANLNGNTAKIDINGYQFEKFKIETKLNTRLINIDNIQIKGADNRLKGYIDTDKNKGRFELVSNIDRFSFQDYIFENIKNKTDIKIDKTLSLEGKAKTDLATIDYKLQDKKFSFWADNIKISDFIKSKDEILSSINGFANIDGEYYLDKELINLKIKANRLSFIGLNFNNAQIDINSDIKNDKTLINAILSDKAVLKVNGNVSLKNKEINLNLDGKNINIDNLIFTKDVGIKSNLDINGNLSLKRENFTISLKSFAKNFSYKEINLNNIQADFYMQNDKININASNIDKSIKSNIDIDLKPFSLKLNLDLNNADGEIAQNYLKNLLPDIFSKISPLKTSGKINIYLDEKEDYNITLKDINSSVKITQLNDTINTNINGFINPKEKDLTINFDKKQFKDFSNVEGKIFLKNGDIKTELNIEGLKDFDKFSLISNLNMNLKEKLINGNTNIDINKKDIASNILISHNGSFEKLSGIAKLRINKDTNILSYNLDLKQNLLNIDTKKFELSFQNIKLSLQDLNLKANTENLEGSIYAKNLEVSKDFTPILLFPQFSSSFDKNQLKISKLYHMGTLTGNIEYLIYNFSENKLNFYANGKIDKKLTSELIQFVNINTDLNYTAKFNDTIDKIPENISLQIYGQNVGIKTPYTQGVINFNKTDIKIDKMVNLYLEGDTKTVFGRSKALIMGYINLKPFNYQLSMITGNIPVKYEKLYQGVINTNISIAGKEEHSVIGLITTTGKVNINLKDLEKKETKGKPEILKKIKLNIDVESASSIEISGDWGRAFVDGKITITGTVYQPIINGNINISYGKVYFLKNIYNIDFASIKIINNEPYINGRLSTNVSGNFIFINIYGNINNLKYDFYSTPPKTKDEILTMLLLKRAPSQFEELPIFSIVGEVAKTLVPTKQEEEEKGLFGTGVNINVIPSYNPTEGVTFSLYAQKYLSRRLYIALSKPISKFENYIGWYEFGVKTSERTSITFKSFENNTHGLDITFSLPFDF</sequence>
<keyword evidence="4 5" id="KW-0472">Membrane</keyword>
<proteinExistence type="predicted"/>
<dbReference type="Pfam" id="PF04357">
    <property type="entry name" value="TamB"/>
    <property type="match status" value="1"/>
</dbReference>